<comment type="similarity">
    <text evidence="2">Belongs to the eukaryotic/archaeal RNase P protein component 3 family.</text>
</comment>
<evidence type="ECO:0000256" key="6">
    <source>
        <dbReference type="PROSITE-ProRule" id="PRU00357"/>
    </source>
</evidence>
<evidence type="ECO:0000256" key="1">
    <source>
        <dbReference type="ARBA" id="ARBA00004123"/>
    </source>
</evidence>
<dbReference type="GO" id="GO:0016787">
    <property type="term" value="F:hydrolase activity"/>
    <property type="evidence" value="ECO:0007669"/>
    <property type="project" value="UniProtKB-KW"/>
</dbReference>
<evidence type="ECO:0000256" key="5">
    <source>
        <dbReference type="ARBA" id="ARBA00023242"/>
    </source>
</evidence>
<dbReference type="SUPFAM" id="SSF89550">
    <property type="entry name" value="PHP domain-like"/>
    <property type="match status" value="1"/>
</dbReference>
<feature type="domain" description="CCT" evidence="7">
    <location>
        <begin position="813"/>
        <end position="855"/>
    </location>
</feature>
<keyword evidence="4" id="KW-0378">Hydrolase</keyword>
<organism evidence="8 9">
    <name type="scientific">Musa acuminata subsp. malaccensis</name>
    <name type="common">Wild banana</name>
    <name type="synonym">Musa malaccensis</name>
    <dbReference type="NCBI Taxonomy" id="214687"/>
    <lineage>
        <taxon>Eukaryota</taxon>
        <taxon>Viridiplantae</taxon>
        <taxon>Streptophyta</taxon>
        <taxon>Embryophyta</taxon>
        <taxon>Tracheophyta</taxon>
        <taxon>Spermatophyta</taxon>
        <taxon>Magnoliopsida</taxon>
        <taxon>Liliopsida</taxon>
        <taxon>Zingiberales</taxon>
        <taxon>Musaceae</taxon>
        <taxon>Musa</taxon>
    </lineage>
</organism>
<evidence type="ECO:0000256" key="4">
    <source>
        <dbReference type="ARBA" id="ARBA00022801"/>
    </source>
</evidence>
<dbReference type="PROSITE" id="PS51017">
    <property type="entry name" value="CCT"/>
    <property type="match status" value="1"/>
</dbReference>
<protein>
    <recommendedName>
        <fullName evidence="7">CCT domain-containing protein</fullName>
    </recommendedName>
</protein>
<reference evidence="8" key="1">
    <citation type="submission" date="2021-05" db="UniProtKB">
        <authorList>
            <consortium name="EnsemblPlants"/>
        </authorList>
    </citation>
    <scope>IDENTIFICATION</scope>
    <source>
        <strain evidence="8">subsp. malaccensis</strain>
    </source>
</reference>
<proteinExistence type="inferred from homology"/>
<evidence type="ECO:0000313" key="8">
    <source>
        <dbReference type="EnsemblPlants" id="Ma07_p10170.1"/>
    </source>
</evidence>
<dbReference type="GO" id="GO:0008033">
    <property type="term" value="P:tRNA processing"/>
    <property type="evidence" value="ECO:0000318"/>
    <property type="project" value="GO_Central"/>
</dbReference>
<dbReference type="Pfam" id="PF01876">
    <property type="entry name" value="RNase_P_p30"/>
    <property type="match status" value="1"/>
</dbReference>
<dbReference type="GO" id="GO:0003723">
    <property type="term" value="F:RNA binding"/>
    <property type="evidence" value="ECO:0000318"/>
    <property type="project" value="GO_Central"/>
</dbReference>
<dbReference type="PANTHER" id="PTHR13031">
    <property type="entry name" value="RIBONUCLEASE P SUBUNIT P30"/>
    <property type="match status" value="1"/>
</dbReference>
<dbReference type="EnsemblPlants" id="Ma07_t10170.1">
    <property type="protein sequence ID" value="Ma07_p10170.1"/>
    <property type="gene ID" value="Ma07_g10170"/>
</dbReference>
<dbReference type="AlphaFoldDB" id="A0A804JU85"/>
<dbReference type="InterPro" id="IPR010402">
    <property type="entry name" value="CCT_domain"/>
</dbReference>
<accession>A0A804JU85</accession>
<dbReference type="Gene3D" id="3.20.20.140">
    <property type="entry name" value="Metal-dependent hydrolases"/>
    <property type="match status" value="1"/>
</dbReference>
<dbReference type="InterPro" id="IPR016195">
    <property type="entry name" value="Pol/histidinol_Pase-like"/>
</dbReference>
<evidence type="ECO:0000313" key="9">
    <source>
        <dbReference type="Proteomes" id="UP000012960"/>
    </source>
</evidence>
<keyword evidence="3" id="KW-0819">tRNA processing</keyword>
<dbReference type="GO" id="GO:0005655">
    <property type="term" value="C:nucleolar ribonuclease P complex"/>
    <property type="evidence" value="ECO:0000318"/>
    <property type="project" value="GO_Central"/>
</dbReference>
<dbReference type="Gramene" id="Ma07_t10170.1">
    <property type="protein sequence ID" value="Ma07_p10170.1"/>
    <property type="gene ID" value="Ma07_g10170"/>
</dbReference>
<evidence type="ECO:0000256" key="2">
    <source>
        <dbReference type="ARBA" id="ARBA00007331"/>
    </source>
</evidence>
<comment type="subcellular location">
    <subcellularLocation>
        <location evidence="1 6">Nucleus</location>
    </subcellularLocation>
</comment>
<evidence type="ECO:0000256" key="3">
    <source>
        <dbReference type="ARBA" id="ARBA00022694"/>
    </source>
</evidence>
<evidence type="ECO:0000259" key="7">
    <source>
        <dbReference type="PROSITE" id="PS51017"/>
    </source>
</evidence>
<dbReference type="FunFam" id="3.20.20.140:FF:000044">
    <property type="entry name" value="Polymerase/histidinol phosphatase-like protein"/>
    <property type="match status" value="1"/>
</dbReference>
<name>A0A804JU85_MUSAM</name>
<dbReference type="InterPro" id="IPR002738">
    <property type="entry name" value="RNase_P_p30"/>
</dbReference>
<dbReference type="InParanoid" id="A0A804JU85"/>
<keyword evidence="9" id="KW-1185">Reference proteome</keyword>
<dbReference type="PANTHER" id="PTHR13031:SF0">
    <property type="entry name" value="RIBONUCLEASE P PROTEIN SUBUNIT P30"/>
    <property type="match status" value="1"/>
</dbReference>
<keyword evidence="5 6" id="KW-0539">Nucleus</keyword>
<dbReference type="Proteomes" id="UP000012960">
    <property type="component" value="Unplaced"/>
</dbReference>
<sequence length="930" mass="102254">MTLFFDFSIPFLERDSGGGGGGGASSENKARKDARLRAVVRAMELGYAGVAYDRPFRGVLSDADRCKIAPFPLSSLLKAAPALAASAAFHRDLLGAPLASPFRQYTRLTISAHCAASAVALNGNALLRTYDLVALRPLNQDAFDKACESSEVDIIAMDFSQKLPFRLKLPFIKLAIQRGLYFEITYSHLIADVHVRRQILSDAKLLADWTRGKNLIFSSAASTVNDVRGPYDVANLAVFLLGLSLERAKAAISGNCRSLVANALRKKHFYKETIRIERILPDEQSNSKRFWFDDWNEWDPLSSGNGDLPSLDNIPKMFSSTSKPPFSSNSIDFTSIFSESPFLFGENAALTSSIKTFGSPTAPNEIPAAVADDATDQVAIDESSLLNKISMTPTTLSQQKPACEDVLVSPDDMATVLADSKESCQSFELSERLKISDECMVSHTGTLPSATAVSKASNYTYNDDLLLSNADQTSSAVTEKKPSNMLVEVQKSSDQFYNHAIETSNDAAEFVECIPDVAGDQMSVDDEGHFFADVVVKKDIPKIVEQEQKRHGDHCMTLQKCLIQPVSSNIGASLISSGEDILSKGALKETKEQKEGVPFFKIDALVEKNTTVVKDEIQKSETKSGRGNHRERLSYPAYPLPFKSLFKPLLFQKKLCKPKRKRKHKPVPFLRLLKPKCEASAMFSSFSSSGDPSLHHPEFCSATSPQGLFPDANSAFPSSSPPCTSFSSESYLHGGGGTHSLPFHHHYIPDSLNQPLYSSSPSSSSCDYLDFNAGPVRRVLSTGNLQGGNGLHENSSQEGGVAGKVGRYSAEERKERIERYRSKRNQRNFHKKITYECRKTLADSRPRVRGRFARNGETETEAAVEMETGTDTGAAAVNCFDNYEQNQLGGNGSDCWRQLQAALAMDDEDEYSYDEEFLASFSDFYSMNTL</sequence>
<dbReference type="Pfam" id="PF06203">
    <property type="entry name" value="CCT"/>
    <property type="match status" value="1"/>
</dbReference>